<comment type="caution">
    <text evidence="1">The sequence shown here is derived from an EMBL/GenBank/DDBJ whole genome shotgun (WGS) entry which is preliminary data.</text>
</comment>
<dbReference type="RefSeq" id="WP_367639100.1">
    <property type="nucleotide sequence ID" value="NZ_JBFNQN010000009.1"/>
</dbReference>
<evidence type="ECO:0000313" key="1">
    <source>
        <dbReference type="EMBL" id="MEW9265976.1"/>
    </source>
</evidence>
<protein>
    <submittedName>
        <fullName evidence="1">Uncharacterized protein</fullName>
    </submittedName>
</protein>
<keyword evidence="2" id="KW-1185">Reference proteome</keyword>
<organism evidence="1 2">
    <name type="scientific">Kineococcus endophyticus</name>
    <dbReference type="NCBI Taxonomy" id="1181883"/>
    <lineage>
        <taxon>Bacteria</taxon>
        <taxon>Bacillati</taxon>
        <taxon>Actinomycetota</taxon>
        <taxon>Actinomycetes</taxon>
        <taxon>Kineosporiales</taxon>
        <taxon>Kineosporiaceae</taxon>
        <taxon>Kineococcus</taxon>
    </lineage>
</organism>
<proteinExistence type="predicted"/>
<gene>
    <name evidence="1" type="ORF">AB1207_14575</name>
</gene>
<sequence length="64" mass="6848">MTLGPGDLLPGQLTDDLRSFGVEVADVAVALELHGRTYCVHAQPPALSAFLAAARVWEEGWRDG</sequence>
<name>A0ABV3P8L2_9ACTN</name>
<dbReference type="Proteomes" id="UP001555826">
    <property type="component" value="Unassembled WGS sequence"/>
</dbReference>
<evidence type="ECO:0000313" key="2">
    <source>
        <dbReference type="Proteomes" id="UP001555826"/>
    </source>
</evidence>
<reference evidence="1 2" key="1">
    <citation type="submission" date="2024-07" db="EMBL/GenBank/DDBJ databases">
        <authorList>
            <person name="Thanompreechachai J."/>
            <person name="Duangmal K."/>
        </authorList>
    </citation>
    <scope>NUCLEOTIDE SEQUENCE [LARGE SCALE GENOMIC DNA]</scope>
    <source>
        <strain evidence="1 2">KCTC 19886</strain>
    </source>
</reference>
<dbReference type="EMBL" id="JBFNQN010000009">
    <property type="protein sequence ID" value="MEW9265976.1"/>
    <property type="molecule type" value="Genomic_DNA"/>
</dbReference>
<accession>A0ABV3P8L2</accession>